<dbReference type="PANTHER" id="PTHR36439:SF1">
    <property type="entry name" value="DUF1697 DOMAIN-CONTAINING PROTEIN"/>
    <property type="match status" value="1"/>
</dbReference>
<organism evidence="1 2">
    <name type="scientific">Salinicoccus sediminis</name>
    <dbReference type="NCBI Taxonomy" id="1432562"/>
    <lineage>
        <taxon>Bacteria</taxon>
        <taxon>Bacillati</taxon>
        <taxon>Bacillota</taxon>
        <taxon>Bacilli</taxon>
        <taxon>Bacillales</taxon>
        <taxon>Staphylococcaceae</taxon>
        <taxon>Salinicoccus</taxon>
    </lineage>
</organism>
<accession>A0A0M2SKR6</accession>
<dbReference type="AlphaFoldDB" id="A0A0M2SKR6"/>
<name>A0A0M2SKR6_9STAP</name>
<dbReference type="Gene3D" id="3.30.70.1260">
    <property type="entry name" value="bacterial protein sp0830 like"/>
    <property type="match status" value="1"/>
</dbReference>
<dbReference type="Proteomes" id="UP000034287">
    <property type="component" value="Unassembled WGS sequence"/>
</dbReference>
<dbReference type="RefSeq" id="WP_046515618.1">
    <property type="nucleotide sequence ID" value="NZ_LAYZ01000023.1"/>
</dbReference>
<dbReference type="PATRIC" id="fig|1432562.3.peg.1629"/>
<evidence type="ECO:0000313" key="1">
    <source>
        <dbReference type="EMBL" id="KKK34266.1"/>
    </source>
</evidence>
<dbReference type="OrthoDB" id="9806494at2"/>
<evidence type="ECO:0008006" key="3">
    <source>
        <dbReference type="Google" id="ProtNLM"/>
    </source>
</evidence>
<dbReference type="SUPFAM" id="SSF160379">
    <property type="entry name" value="SP0830-like"/>
    <property type="match status" value="1"/>
</dbReference>
<keyword evidence="2" id="KW-1185">Reference proteome</keyword>
<dbReference type="PANTHER" id="PTHR36439">
    <property type="entry name" value="BLL4334 PROTEIN"/>
    <property type="match status" value="1"/>
</dbReference>
<dbReference type="STRING" id="1432562.WN59_08295"/>
<dbReference type="Gene3D" id="3.30.70.1280">
    <property type="entry name" value="SP0830-like domains"/>
    <property type="match status" value="1"/>
</dbReference>
<evidence type="ECO:0000313" key="2">
    <source>
        <dbReference type="Proteomes" id="UP000034287"/>
    </source>
</evidence>
<dbReference type="InterPro" id="IPR012545">
    <property type="entry name" value="DUF1697"/>
</dbReference>
<comment type="caution">
    <text evidence="1">The sequence shown here is derived from an EMBL/GenBank/DDBJ whole genome shotgun (WGS) entry which is preliminary data.</text>
</comment>
<dbReference type="Pfam" id="PF08002">
    <property type="entry name" value="DUF1697"/>
    <property type="match status" value="1"/>
</dbReference>
<dbReference type="EMBL" id="LAYZ01000023">
    <property type="protein sequence ID" value="KKK34266.1"/>
    <property type="molecule type" value="Genomic_DNA"/>
</dbReference>
<dbReference type="PIRSF" id="PIRSF008502">
    <property type="entry name" value="UCP008502"/>
    <property type="match status" value="1"/>
</dbReference>
<reference evidence="1 2" key="1">
    <citation type="submission" date="2015-04" db="EMBL/GenBank/DDBJ databases">
        <title>Taxonomic description and genome sequence of Salinicoccus sediminis sp. nov., a novel hyper halotolerant bacterium isolated from marine sediment.</title>
        <authorList>
            <person name="Mathan Kumar R."/>
            <person name="Kaur G."/>
            <person name="Kumar N."/>
            <person name="Kumar A."/>
            <person name="Singh N.K."/>
            <person name="Kaur N."/>
            <person name="Mayilraj S."/>
        </authorList>
    </citation>
    <scope>NUCLEOTIDE SEQUENCE [LARGE SCALE GENOMIC DNA]</scope>
    <source>
        <strain evidence="1 2">SV-16</strain>
    </source>
</reference>
<sequence length="178" mass="20118">MIYVALLRGINVGGKNKIDMKMLKETFETAGMTDVVTYINSGNIIFSHAKLTESGLASKLEAAILDDFDLDIKVLIRSREEIGKVIGALPDTWKNDREMRSDVMFLWNEIDDASILENLKVRKDMDTVKYIPGTLLWSVAKTNLSKSGLPKVVGTTIYKKMTIRNVNTVRKIYELMQI</sequence>
<protein>
    <recommendedName>
        <fullName evidence="3">DUF1697 domain-containing protein</fullName>
    </recommendedName>
</protein>
<gene>
    <name evidence="1" type="ORF">WN59_08295</name>
</gene>
<proteinExistence type="predicted"/>